<feature type="region of interest" description="Disordered" evidence="2">
    <location>
        <begin position="1018"/>
        <end position="1064"/>
    </location>
</feature>
<feature type="compositionally biased region" description="Low complexity" evidence="2">
    <location>
        <begin position="330"/>
        <end position="343"/>
    </location>
</feature>
<feature type="compositionally biased region" description="Basic and acidic residues" evidence="2">
    <location>
        <begin position="56"/>
        <end position="69"/>
    </location>
</feature>
<evidence type="ECO:0000313" key="3">
    <source>
        <dbReference type="EMBL" id="KAK3315514.1"/>
    </source>
</evidence>
<feature type="region of interest" description="Disordered" evidence="2">
    <location>
        <begin position="810"/>
        <end position="900"/>
    </location>
</feature>
<feature type="compositionally biased region" description="Polar residues" evidence="2">
    <location>
        <begin position="1033"/>
        <end position="1044"/>
    </location>
</feature>
<evidence type="ECO:0008006" key="5">
    <source>
        <dbReference type="Google" id="ProtNLM"/>
    </source>
</evidence>
<feature type="coiled-coil region" evidence="1">
    <location>
        <begin position="664"/>
        <end position="700"/>
    </location>
</feature>
<feature type="compositionally biased region" description="Basic and acidic residues" evidence="2">
    <location>
        <begin position="827"/>
        <end position="849"/>
    </location>
</feature>
<feature type="region of interest" description="Disordered" evidence="2">
    <location>
        <begin position="45"/>
        <end position="223"/>
    </location>
</feature>
<comment type="caution">
    <text evidence="3">The sequence shown here is derived from an EMBL/GenBank/DDBJ whole genome shotgun (WGS) entry which is preliminary data.</text>
</comment>
<dbReference type="AlphaFoldDB" id="A0AAE0M2F7"/>
<sequence>MPTTRKLQDDELDFKIFVDPSCLSEPMEDEHTPTTPPIAIEEIAADAAAAVPVKESVSHAEEKEPRQPEIEDQQETSTLEDDSIVEHDSTTKQSITDNYDEDEIQTVAAGDDAEETEEHHVSMTKNGDSSLVEEREVEATQVDESIGDISEISASKDVVADDDYQDEVSQEELVGDDTNESFQEDSFDGGDDDADTPGAYNEDVEALGEGSRQSSIYSERKTSLRTEALIQAAARAVVARIEGRHSGASSMHQDDEEVDHSILSTGTQETEGGPDDTHSSYTEQDSNNRRQSSESTGSQVHHHNVPPQTASSDEGSNSQHEVESDDVFSDRSSSARSSIASFDGVNDNDVTLKSPPSVQDRTEMRQSLHSTAPPRLSGVSLISDLSQYDKEDFVPTSRETRIPFRTPSAVRHIQMTSSPTQSVFGGGSPRSSKRRETGGGIPPTISRLGSPITATAQFSPKGRSTPPRFKRPKEAAPLVLLHVTLLPLRWIWADVVNGLDAAVVNSKTPFEPSEQLKSLRDAWRELQDRVGDTVLERGVLLPHPQNDYEVLEERLLEALELPLRRRARILECGHYIGPANDFADDDDEEEEDESEDEYGSSVKEEKRRHWCNTCRGEIRYEALGPGKVFRVQVYASNGLMRAGAWAACWKEMERVDVEVEPIVEAALQSELEKLAAVQMEQEEQRLQREAAEAAAELEADHHADEEEEEQTLPVLEQETVGINPHLGVQDETVDSEQQTLPVATSDDLVDSSSSYMDVQEQRQSSVMPSSPPPAAAAAAMQIAMHASPLLQPSSPTAIRVSSPPITLPAIRSTLRRSPQRYQHSRHHPEPIDMSEERLRRDEERLREIYGGEITPLHLPLPDATTSSTYAEPTSTRPQPHSDNSYIPLSRATPRSPSEEVYERRGARVAAAAETQRRSPHLDLENASFTELLLEAFKVLLRDPKNVAIIVLCLFVLTILMRSPQQTAVATFAGGAAAGPPAVYQYDAKQQQQPDVMIDTVMNTPTSVGAVVVQAATSTVQEELSAPQDEPETSDTAVDTPSTQENADNDADNTTTASAVTPTTSPCTSIISQKTTVRVFETVTETVTVSVVTAHAEETDTASRITETAVPQTVEETVYETETVRVTVSVARDDMDASATAVVMHEEL</sequence>
<feature type="compositionally biased region" description="Polar residues" evidence="2">
    <location>
        <begin position="306"/>
        <end position="319"/>
    </location>
</feature>
<keyword evidence="4" id="KW-1185">Reference proteome</keyword>
<dbReference type="Proteomes" id="UP001283341">
    <property type="component" value="Unassembled WGS sequence"/>
</dbReference>
<accession>A0AAE0M2F7</accession>
<feature type="compositionally biased region" description="Acidic residues" evidence="2">
    <location>
        <begin position="70"/>
        <end position="83"/>
    </location>
</feature>
<feature type="region of interest" description="Disordered" evidence="2">
    <location>
        <begin position="580"/>
        <end position="602"/>
    </location>
</feature>
<evidence type="ECO:0000256" key="2">
    <source>
        <dbReference type="SAM" id="MobiDB-lite"/>
    </source>
</evidence>
<feature type="compositionally biased region" description="Low complexity" evidence="2">
    <location>
        <begin position="1051"/>
        <end position="1064"/>
    </location>
</feature>
<feature type="compositionally biased region" description="Acidic residues" evidence="2">
    <location>
        <begin position="160"/>
        <end position="195"/>
    </location>
</feature>
<proteinExistence type="predicted"/>
<protein>
    <recommendedName>
        <fullName evidence="5">Pathway-specific nitrogen regulator</fullName>
    </recommendedName>
</protein>
<reference evidence="3" key="1">
    <citation type="journal article" date="2023" name="Mol. Phylogenet. Evol.">
        <title>Genome-scale phylogeny and comparative genomics of the fungal order Sordariales.</title>
        <authorList>
            <person name="Hensen N."/>
            <person name="Bonometti L."/>
            <person name="Westerberg I."/>
            <person name="Brannstrom I.O."/>
            <person name="Guillou S."/>
            <person name="Cros-Aarteil S."/>
            <person name="Calhoun S."/>
            <person name="Haridas S."/>
            <person name="Kuo A."/>
            <person name="Mondo S."/>
            <person name="Pangilinan J."/>
            <person name="Riley R."/>
            <person name="LaButti K."/>
            <person name="Andreopoulos B."/>
            <person name="Lipzen A."/>
            <person name="Chen C."/>
            <person name="Yan M."/>
            <person name="Daum C."/>
            <person name="Ng V."/>
            <person name="Clum A."/>
            <person name="Steindorff A."/>
            <person name="Ohm R.A."/>
            <person name="Martin F."/>
            <person name="Silar P."/>
            <person name="Natvig D.O."/>
            <person name="Lalanne C."/>
            <person name="Gautier V."/>
            <person name="Ament-Velasquez S.L."/>
            <person name="Kruys A."/>
            <person name="Hutchinson M.I."/>
            <person name="Powell A.J."/>
            <person name="Barry K."/>
            <person name="Miller A.N."/>
            <person name="Grigoriev I.V."/>
            <person name="Debuchy R."/>
            <person name="Gladieux P."/>
            <person name="Hiltunen Thoren M."/>
            <person name="Johannesson H."/>
        </authorList>
    </citation>
    <scope>NUCLEOTIDE SEQUENCE</scope>
    <source>
        <strain evidence="3">CBS 118394</strain>
    </source>
</reference>
<feature type="region of interest" description="Disordered" evidence="2">
    <location>
        <begin position="244"/>
        <end position="377"/>
    </location>
</feature>
<name>A0AAE0M2F7_9PEZI</name>
<keyword evidence="1" id="KW-0175">Coiled coil</keyword>
<dbReference type="EMBL" id="JAUEDM010000006">
    <property type="protein sequence ID" value="KAK3315514.1"/>
    <property type="molecule type" value="Genomic_DNA"/>
</dbReference>
<organism evidence="3 4">
    <name type="scientific">Apodospora peruviana</name>
    <dbReference type="NCBI Taxonomy" id="516989"/>
    <lineage>
        <taxon>Eukaryota</taxon>
        <taxon>Fungi</taxon>
        <taxon>Dikarya</taxon>
        <taxon>Ascomycota</taxon>
        <taxon>Pezizomycotina</taxon>
        <taxon>Sordariomycetes</taxon>
        <taxon>Sordariomycetidae</taxon>
        <taxon>Sordariales</taxon>
        <taxon>Lasiosphaeriaceae</taxon>
        <taxon>Apodospora</taxon>
    </lineage>
</organism>
<feature type="region of interest" description="Disordered" evidence="2">
    <location>
        <begin position="418"/>
        <end position="470"/>
    </location>
</feature>
<feature type="compositionally biased region" description="Polar residues" evidence="2">
    <location>
        <begin position="348"/>
        <end position="359"/>
    </location>
</feature>
<feature type="compositionally biased region" description="Polar residues" evidence="2">
    <location>
        <begin position="863"/>
        <end position="886"/>
    </location>
</feature>
<feature type="compositionally biased region" description="Basic residues" evidence="2">
    <location>
        <begin position="813"/>
        <end position="826"/>
    </location>
</feature>
<gene>
    <name evidence="3" type="ORF">B0H66DRAFT_481815</name>
</gene>
<reference evidence="3" key="2">
    <citation type="submission" date="2023-06" db="EMBL/GenBank/DDBJ databases">
        <authorList>
            <consortium name="Lawrence Berkeley National Laboratory"/>
            <person name="Haridas S."/>
            <person name="Hensen N."/>
            <person name="Bonometti L."/>
            <person name="Westerberg I."/>
            <person name="Brannstrom I.O."/>
            <person name="Guillou S."/>
            <person name="Cros-Aarteil S."/>
            <person name="Calhoun S."/>
            <person name="Kuo A."/>
            <person name="Mondo S."/>
            <person name="Pangilinan J."/>
            <person name="Riley R."/>
            <person name="Labutti K."/>
            <person name="Andreopoulos B."/>
            <person name="Lipzen A."/>
            <person name="Chen C."/>
            <person name="Yanf M."/>
            <person name="Daum C."/>
            <person name="Ng V."/>
            <person name="Clum A."/>
            <person name="Steindorff A."/>
            <person name="Ohm R."/>
            <person name="Martin F."/>
            <person name="Silar P."/>
            <person name="Natvig D."/>
            <person name="Lalanne C."/>
            <person name="Gautier V."/>
            <person name="Ament-Velasquez S.L."/>
            <person name="Kruys A."/>
            <person name="Hutchinson M.I."/>
            <person name="Powell A.J."/>
            <person name="Barry K."/>
            <person name="Miller A.N."/>
            <person name="Grigoriev I.V."/>
            <person name="Debuchy R."/>
            <person name="Gladieux P."/>
            <person name="Thoren M.H."/>
            <person name="Johannesson H."/>
        </authorList>
    </citation>
    <scope>NUCLEOTIDE SEQUENCE</scope>
    <source>
        <strain evidence="3">CBS 118394</strain>
    </source>
</reference>
<feature type="region of interest" description="Disordered" evidence="2">
    <location>
        <begin position="731"/>
        <end position="773"/>
    </location>
</feature>
<feature type="compositionally biased region" description="Acidic residues" evidence="2">
    <location>
        <begin position="582"/>
        <end position="598"/>
    </location>
</feature>
<evidence type="ECO:0000313" key="4">
    <source>
        <dbReference type="Proteomes" id="UP001283341"/>
    </source>
</evidence>
<evidence type="ECO:0000256" key="1">
    <source>
        <dbReference type="SAM" id="Coils"/>
    </source>
</evidence>